<proteinExistence type="predicted"/>
<dbReference type="Pfam" id="PF12636">
    <property type="entry name" value="DUF3781"/>
    <property type="match status" value="1"/>
</dbReference>
<sequence length="97" mass="10620">MSKQPGSQKETWGPKAAKQELIGNLGRLHTTELGATRIRSNLSLAAEEDVVGWCKDKITAPGTAVSRKGKNWYAQTEGCIITVNARSCTIITAHRRR</sequence>
<protein>
    <submittedName>
        <fullName evidence="1">DUF3781 domain-containing protein</fullName>
    </submittedName>
</protein>
<reference evidence="1" key="1">
    <citation type="submission" date="2022-09" db="EMBL/GenBank/DDBJ databases">
        <title>Culturomic study of gut microbiota in children with autism spectrum disorder.</title>
        <authorList>
            <person name="Efimov B.A."/>
            <person name="Chaplin A.V."/>
            <person name="Sokolova S.R."/>
            <person name="Pikina A.P."/>
            <person name="Korzhanova M."/>
            <person name="Belova V."/>
            <person name="Korostin D."/>
        </authorList>
    </citation>
    <scope>NUCLEOTIDE SEQUENCE</scope>
    <source>
        <strain evidence="1">ASD5510</strain>
    </source>
</reference>
<dbReference type="AlphaFoldDB" id="A0A9J6QS47"/>
<evidence type="ECO:0000313" key="1">
    <source>
        <dbReference type="EMBL" id="MCU7378276.1"/>
    </source>
</evidence>
<dbReference type="Proteomes" id="UP001065549">
    <property type="component" value="Unassembled WGS sequence"/>
</dbReference>
<dbReference type="InterPro" id="IPR024229">
    <property type="entry name" value="DUF3781"/>
</dbReference>
<keyword evidence="2" id="KW-1185">Reference proteome</keyword>
<gene>
    <name evidence="1" type="ORF">OBO34_07890</name>
</gene>
<comment type="caution">
    <text evidence="1">The sequence shown here is derived from an EMBL/GenBank/DDBJ whole genome shotgun (WGS) entry which is preliminary data.</text>
</comment>
<accession>A0A9J6QS47</accession>
<organism evidence="1 2">
    <name type="scientific">Hominibacterium faecale</name>
    <dbReference type="NCBI Taxonomy" id="2839743"/>
    <lineage>
        <taxon>Bacteria</taxon>
        <taxon>Bacillati</taxon>
        <taxon>Bacillota</taxon>
        <taxon>Clostridia</taxon>
        <taxon>Peptostreptococcales</taxon>
        <taxon>Anaerovoracaceae</taxon>
        <taxon>Hominibacterium</taxon>
    </lineage>
</organism>
<dbReference type="EMBL" id="JAOSHN010000003">
    <property type="protein sequence ID" value="MCU7378276.1"/>
    <property type="molecule type" value="Genomic_DNA"/>
</dbReference>
<name>A0A9J6QS47_9FIRM</name>
<evidence type="ECO:0000313" key="2">
    <source>
        <dbReference type="Proteomes" id="UP001065549"/>
    </source>
</evidence>